<evidence type="ECO:0000313" key="3">
    <source>
        <dbReference type="Proteomes" id="UP001213000"/>
    </source>
</evidence>
<proteinExistence type="predicted"/>
<feature type="compositionally biased region" description="Low complexity" evidence="1">
    <location>
        <begin position="59"/>
        <end position="74"/>
    </location>
</feature>
<evidence type="ECO:0008006" key="4">
    <source>
        <dbReference type="Google" id="ProtNLM"/>
    </source>
</evidence>
<organism evidence="2 3">
    <name type="scientific">Leucocoprinus birnbaumii</name>
    <dbReference type="NCBI Taxonomy" id="56174"/>
    <lineage>
        <taxon>Eukaryota</taxon>
        <taxon>Fungi</taxon>
        <taxon>Dikarya</taxon>
        <taxon>Basidiomycota</taxon>
        <taxon>Agaricomycotina</taxon>
        <taxon>Agaricomycetes</taxon>
        <taxon>Agaricomycetidae</taxon>
        <taxon>Agaricales</taxon>
        <taxon>Agaricineae</taxon>
        <taxon>Agaricaceae</taxon>
        <taxon>Leucocoprinus</taxon>
    </lineage>
</organism>
<reference evidence="2" key="1">
    <citation type="submission" date="2022-07" db="EMBL/GenBank/DDBJ databases">
        <title>Genome Sequence of Leucocoprinus birnbaumii.</title>
        <authorList>
            <person name="Buettner E."/>
        </authorList>
    </citation>
    <scope>NUCLEOTIDE SEQUENCE</scope>
    <source>
        <strain evidence="2">VT141</strain>
    </source>
</reference>
<sequence length="350" mass="38916">MFPYEYTDPFQLHMSSDFDYDFDAHIAQCANVFGPDEKGLLDNHRPIPFLPLPTDGFGSSDSSSPSPSRSPSVPKDIIKREPSDSEAIMPGPSSPPPLPLARTRERKRSFDGLRPARCPSPSLLSRTHRSILPETTPSTSNLKLSEPEIPGSRKRTRISVTSRAHDYDEDADDESDNDTDDDYVPSPRSSVPKRRRTSSQISCLRSAPPIRTTSASPIPTKRPPGSSLSRNKQATSAAAIDRACNGNLTFVCPECGWKQANKRLPDFKRHLRTHTRPDEADQTKGWRCKGVLVEDAHRFNIPKDAEPFVFLGQKRIGGCLQTFSRRDALKRHLDNVNVVCVGRPCEASDD</sequence>
<dbReference type="Gene3D" id="3.30.160.60">
    <property type="entry name" value="Classic Zinc Finger"/>
    <property type="match status" value="1"/>
</dbReference>
<dbReference type="Proteomes" id="UP001213000">
    <property type="component" value="Unassembled WGS sequence"/>
</dbReference>
<evidence type="ECO:0000313" key="2">
    <source>
        <dbReference type="EMBL" id="KAJ3566112.1"/>
    </source>
</evidence>
<feature type="compositionally biased region" description="Acidic residues" evidence="1">
    <location>
        <begin position="167"/>
        <end position="183"/>
    </location>
</feature>
<keyword evidence="3" id="KW-1185">Reference proteome</keyword>
<dbReference type="EMBL" id="JANIEX010000512">
    <property type="protein sequence ID" value="KAJ3566112.1"/>
    <property type="molecule type" value="Genomic_DNA"/>
</dbReference>
<gene>
    <name evidence="2" type="ORF">NP233_g7200</name>
</gene>
<evidence type="ECO:0000256" key="1">
    <source>
        <dbReference type="SAM" id="MobiDB-lite"/>
    </source>
</evidence>
<accession>A0AAD5VPQ0</accession>
<name>A0AAD5VPQ0_9AGAR</name>
<feature type="region of interest" description="Disordered" evidence="1">
    <location>
        <begin position="44"/>
        <end position="234"/>
    </location>
</feature>
<comment type="caution">
    <text evidence="2">The sequence shown here is derived from an EMBL/GenBank/DDBJ whole genome shotgun (WGS) entry which is preliminary data.</text>
</comment>
<feature type="compositionally biased region" description="Polar residues" evidence="1">
    <location>
        <begin position="133"/>
        <end position="143"/>
    </location>
</feature>
<protein>
    <recommendedName>
        <fullName evidence="4">C2H2-type domain-containing protein</fullName>
    </recommendedName>
</protein>
<dbReference type="AlphaFoldDB" id="A0AAD5VPQ0"/>